<dbReference type="EMBL" id="KL647898">
    <property type="protein sequence ID" value="KEY73223.1"/>
    <property type="molecule type" value="Genomic_DNA"/>
</dbReference>
<dbReference type="InterPro" id="IPR054710">
    <property type="entry name" value="Tri101-like_N"/>
</dbReference>
<sequence>MYELQQHREFSALDEMLPAFYYCYLLCFPVSTDSNAGISELLQTSLSSLAAERPYLTGTIRRDMESSVRKGHLILDIPNPFEDLRIVFNDLTGPDSQWTETYQDLEDAGMPPHKLDATFLAPLTAGIGETRKVMSVQANFIHGGLLLSFCFHHNFVDAYGAGRIIARFSEHCNGTVDLKNRAALAMDGTGSRGIADVLDVEFLKKQYKFEDLESDPNLWRLNCLEFRGVNDFRWPDFIPSLLPVRKPPVISSMFSFTSYALAEIKAMARPRESGAWVSTNDALVAFLWRHIMRARFPSSITEGEPSEHKSNVVVALDGRKNLLISPTYIGNVLFHCFTELPINMVGSQSTHLGEIAIKVRQTITAARNKTLLKAVVGLAATHPDCQAIKYANDNLGPDLYVTSWIDLPFYKLEWGPLGKTEFFRIPDRQFESLCCILPPKEGVVQLITSMEEHHSKRLCSDAEFTRFATIR</sequence>
<evidence type="ECO:0000313" key="4">
    <source>
        <dbReference type="Proteomes" id="UP000028045"/>
    </source>
</evidence>
<evidence type="ECO:0000256" key="1">
    <source>
        <dbReference type="ARBA" id="ARBA00022679"/>
    </source>
</evidence>
<name>A0A084B6P4_STACB</name>
<protein>
    <recommendedName>
        <fullName evidence="2">Trichothecene 3-O-acetyltransferase-like N-terminal domain-containing protein</fullName>
    </recommendedName>
</protein>
<evidence type="ECO:0000259" key="2">
    <source>
        <dbReference type="Pfam" id="PF22664"/>
    </source>
</evidence>
<dbReference type="OrthoDB" id="1862401at2759"/>
<proteinExistence type="predicted"/>
<keyword evidence="4" id="KW-1185">Reference proteome</keyword>
<accession>A0A084B6P4</accession>
<reference evidence="3 4" key="1">
    <citation type="journal article" date="2014" name="BMC Genomics">
        <title>Comparative genome sequencing reveals chemotype-specific gene clusters in the toxigenic black mold Stachybotrys.</title>
        <authorList>
            <person name="Semeiks J."/>
            <person name="Borek D."/>
            <person name="Otwinowski Z."/>
            <person name="Grishin N.V."/>
        </authorList>
    </citation>
    <scope>NUCLEOTIDE SEQUENCE [LARGE SCALE GENOMIC DNA]</scope>
    <source>
        <strain evidence="4">CBS 109288 / IBT 7711</strain>
    </source>
</reference>
<dbReference type="GO" id="GO:0016747">
    <property type="term" value="F:acyltransferase activity, transferring groups other than amino-acyl groups"/>
    <property type="evidence" value="ECO:0007669"/>
    <property type="project" value="TreeGrafter"/>
</dbReference>
<dbReference type="Pfam" id="PF02458">
    <property type="entry name" value="Transferase"/>
    <property type="match status" value="1"/>
</dbReference>
<dbReference type="InterPro" id="IPR023213">
    <property type="entry name" value="CAT-like_dom_sf"/>
</dbReference>
<dbReference type="PANTHER" id="PTHR31642">
    <property type="entry name" value="TRICHOTHECENE 3-O-ACETYLTRANSFERASE"/>
    <property type="match status" value="1"/>
</dbReference>
<dbReference type="HOGENOM" id="CLU_026450_1_0_1"/>
<gene>
    <name evidence="3" type="ORF">S7711_04185</name>
</gene>
<organism evidence="3 4">
    <name type="scientific">Stachybotrys chartarum (strain CBS 109288 / IBT 7711)</name>
    <name type="common">Toxic black mold</name>
    <name type="synonym">Stilbospora chartarum</name>
    <dbReference type="NCBI Taxonomy" id="1280523"/>
    <lineage>
        <taxon>Eukaryota</taxon>
        <taxon>Fungi</taxon>
        <taxon>Dikarya</taxon>
        <taxon>Ascomycota</taxon>
        <taxon>Pezizomycotina</taxon>
        <taxon>Sordariomycetes</taxon>
        <taxon>Hypocreomycetidae</taxon>
        <taxon>Hypocreales</taxon>
        <taxon>Stachybotryaceae</taxon>
        <taxon>Stachybotrys</taxon>
    </lineage>
</organism>
<dbReference type="AlphaFoldDB" id="A0A084B6P4"/>
<evidence type="ECO:0000313" key="3">
    <source>
        <dbReference type="EMBL" id="KEY73223.1"/>
    </source>
</evidence>
<dbReference type="Gene3D" id="3.30.559.10">
    <property type="entry name" value="Chloramphenicol acetyltransferase-like domain"/>
    <property type="match status" value="2"/>
</dbReference>
<keyword evidence="1" id="KW-0808">Transferase</keyword>
<feature type="domain" description="Trichothecene 3-O-acetyltransferase-like N-terminal" evidence="2">
    <location>
        <begin position="25"/>
        <end position="172"/>
    </location>
</feature>
<dbReference type="Pfam" id="PF22664">
    <property type="entry name" value="TRI-like_N"/>
    <property type="match status" value="1"/>
</dbReference>
<dbReference type="PANTHER" id="PTHR31642:SF270">
    <property type="entry name" value="O-ACYLTRANSFERASE AUSQ"/>
    <property type="match status" value="1"/>
</dbReference>
<dbReference type="Proteomes" id="UP000028045">
    <property type="component" value="Unassembled WGS sequence"/>
</dbReference>
<dbReference type="InterPro" id="IPR050317">
    <property type="entry name" value="Plant_Fungal_Acyltransferase"/>
</dbReference>